<dbReference type="PANTHER" id="PTHR35936:SF32">
    <property type="entry name" value="MEMBRANE-BOUND LYTIC MUREIN TRANSGLYCOSYLASE F"/>
    <property type="match status" value="1"/>
</dbReference>
<dbReference type="SMART" id="SM00062">
    <property type="entry name" value="PBPb"/>
    <property type="match status" value="1"/>
</dbReference>
<keyword evidence="4 8" id="KW-0472">Membrane</keyword>
<keyword evidence="7 8" id="KW-0961">Cell wall biogenesis/degradation</keyword>
<keyword evidence="3 8" id="KW-0732">Signal</keyword>
<name>A0A640WH11_9GAMM</name>
<feature type="signal peptide" evidence="8">
    <location>
        <begin position="1"/>
        <end position="27"/>
    </location>
</feature>
<evidence type="ECO:0000259" key="9">
    <source>
        <dbReference type="SMART" id="SM00062"/>
    </source>
</evidence>
<evidence type="ECO:0000256" key="5">
    <source>
        <dbReference type="ARBA" id="ARBA00023237"/>
    </source>
</evidence>
<dbReference type="GO" id="GO:0008933">
    <property type="term" value="F:peptidoglycan lytic transglycosylase activity"/>
    <property type="evidence" value="ECO:0007669"/>
    <property type="project" value="UniProtKB-UniRule"/>
</dbReference>
<keyword evidence="5 8" id="KW-0998">Cell outer membrane</keyword>
<keyword evidence="6 8" id="KW-0456">Lyase</keyword>
<dbReference type="SUPFAM" id="SSF53955">
    <property type="entry name" value="Lysozyme-like"/>
    <property type="match status" value="1"/>
</dbReference>
<dbReference type="GO" id="GO:0071555">
    <property type="term" value="P:cell wall organization"/>
    <property type="evidence" value="ECO:0007669"/>
    <property type="project" value="UniProtKB-KW"/>
</dbReference>
<evidence type="ECO:0000256" key="3">
    <source>
        <dbReference type="ARBA" id="ARBA00022729"/>
    </source>
</evidence>
<dbReference type="RefSeq" id="WP_149434235.1">
    <property type="nucleotide sequence ID" value="NZ_VTPX01000002.1"/>
</dbReference>
<dbReference type="GO" id="GO:0009279">
    <property type="term" value="C:cell outer membrane"/>
    <property type="evidence" value="ECO:0007669"/>
    <property type="project" value="UniProtKB-SubCell"/>
</dbReference>
<comment type="domain">
    <text evidence="8">The N-terminal domain does not have lytic activity and probably modulates enzymatic activity. The C-terminal domain is the catalytic active domain.</text>
</comment>
<evidence type="ECO:0000256" key="1">
    <source>
        <dbReference type="ARBA" id="ARBA00007734"/>
    </source>
</evidence>
<dbReference type="InterPro" id="IPR008258">
    <property type="entry name" value="Transglycosylase_SLT_dom_1"/>
</dbReference>
<dbReference type="InterPro" id="IPR023703">
    <property type="entry name" value="MltF"/>
</dbReference>
<comment type="similarity">
    <text evidence="2">Belongs to the bacterial solute-binding protein 3 family.</text>
</comment>
<dbReference type="NCBIfam" id="NF008112">
    <property type="entry name" value="PRK10859.1"/>
    <property type="match status" value="1"/>
</dbReference>
<proteinExistence type="inferred from homology"/>
<dbReference type="Pfam" id="PF00497">
    <property type="entry name" value="SBP_bac_3"/>
    <property type="match status" value="1"/>
</dbReference>
<evidence type="ECO:0000256" key="2">
    <source>
        <dbReference type="ARBA" id="ARBA00010333"/>
    </source>
</evidence>
<dbReference type="GO" id="GO:0016998">
    <property type="term" value="P:cell wall macromolecule catabolic process"/>
    <property type="evidence" value="ECO:0007669"/>
    <property type="project" value="UniProtKB-UniRule"/>
</dbReference>
<organism evidence="10 11">
    <name type="scientific">Salinicola corii</name>
    <dbReference type="NCBI Taxonomy" id="2606937"/>
    <lineage>
        <taxon>Bacteria</taxon>
        <taxon>Pseudomonadati</taxon>
        <taxon>Pseudomonadota</taxon>
        <taxon>Gammaproteobacteria</taxon>
        <taxon>Oceanospirillales</taxon>
        <taxon>Halomonadaceae</taxon>
        <taxon>Salinicola</taxon>
    </lineage>
</organism>
<dbReference type="EC" id="4.2.2.n1" evidence="8"/>
<comment type="similarity">
    <text evidence="8">In the C-terminal section; belongs to the transglycosylase Slt family.</text>
</comment>
<feature type="region of interest" description="LT domain" evidence="8">
    <location>
        <begin position="267"/>
        <end position="483"/>
    </location>
</feature>
<gene>
    <name evidence="8 10" type="primary">mltF</name>
    <name evidence="10" type="ORF">F0A16_04675</name>
</gene>
<dbReference type="Proteomes" id="UP000466024">
    <property type="component" value="Unassembled WGS sequence"/>
</dbReference>
<dbReference type="InterPro" id="IPR001638">
    <property type="entry name" value="Solute-binding_3/MltF_N"/>
</dbReference>
<dbReference type="HAMAP" id="MF_02016">
    <property type="entry name" value="MltF"/>
    <property type="match status" value="1"/>
</dbReference>
<evidence type="ECO:0000256" key="7">
    <source>
        <dbReference type="ARBA" id="ARBA00023316"/>
    </source>
</evidence>
<evidence type="ECO:0000256" key="8">
    <source>
        <dbReference type="HAMAP-Rule" id="MF_02016"/>
    </source>
</evidence>
<dbReference type="CDD" id="cd13403">
    <property type="entry name" value="MLTF-like"/>
    <property type="match status" value="1"/>
</dbReference>
<comment type="caution">
    <text evidence="8">Lacks conserved residue(s) required for the propagation of feature annotation.</text>
</comment>
<dbReference type="CDD" id="cd01009">
    <property type="entry name" value="PBP2_YfhD_N"/>
    <property type="match status" value="1"/>
</dbReference>
<evidence type="ECO:0000313" key="10">
    <source>
        <dbReference type="EMBL" id="KAA0019634.1"/>
    </source>
</evidence>
<protein>
    <recommendedName>
        <fullName evidence="8">Membrane-bound lytic murein transglycosylase F</fullName>
        <ecNumber evidence="8">4.2.2.n1</ecNumber>
    </recommendedName>
    <alternativeName>
        <fullName evidence="8">Murein lyase F</fullName>
    </alternativeName>
</protein>
<feature type="active site" evidence="8">
    <location>
        <position position="313"/>
    </location>
</feature>
<dbReference type="PANTHER" id="PTHR35936">
    <property type="entry name" value="MEMBRANE-BOUND LYTIC MUREIN TRANSGLYCOSYLASE F"/>
    <property type="match status" value="1"/>
</dbReference>
<dbReference type="Gene3D" id="3.40.190.10">
    <property type="entry name" value="Periplasmic binding protein-like II"/>
    <property type="match status" value="2"/>
</dbReference>
<comment type="catalytic activity">
    <reaction evidence="8">
        <text>Exolytic cleavage of the (1-&gt;4)-beta-glycosidic linkage between N-acetylmuramic acid (MurNAc) and N-acetylglucosamine (GlcNAc) residues in peptidoglycan, from either the reducing or the non-reducing ends of the peptidoglycan chains, with concomitant formation of a 1,6-anhydrobond in the MurNAc residue.</text>
        <dbReference type="EC" id="4.2.2.n1"/>
    </reaction>
</comment>
<dbReference type="InterPro" id="IPR023346">
    <property type="entry name" value="Lysozyme-like_dom_sf"/>
</dbReference>
<sequence precursor="true">MSKLMTRLRRALVLLLALTIVLCPAQLAPHFGDGLESIRKRDFLQVATRGGPITFYAGGHGPTGFEYELMRRFAQSLEVSLSVDTEASIGGVIDDVKRGDADVGAAALALDLDREGIRYSQPILTLQPLVVYRRGLPPVRTLDDLLGLRIGAIADSGNAEALRTQQRNLPGLGWKEAENLTIADLMEMVERDDLDAAVIYTQQFRLNRLFFPNVERGFPLGKPMSLAWAFSANQSIDLLSAANDFLEEQRRNGDLDELVGRYFGHDDYLEYVGARLFIHHVGTRLPRFVPYFKEAARETGFDWHLLAALGFQESHWEADAESPTGVRGLMMLTHPTADEVGIDNRLDPRQSIDGGARYLLQVKQRLADDIPEPDRTWMALAAYNVGLGHLFDAQEIVRLRGGDPKRWADVREALPLLQEREWYSRVRHGYARGGEPVIYVRNVRRYYEILKYVNRSQQQFNQLGERALDGESTAPFEIVAPLL</sequence>
<dbReference type="GO" id="GO:0000270">
    <property type="term" value="P:peptidoglycan metabolic process"/>
    <property type="evidence" value="ECO:0007669"/>
    <property type="project" value="InterPro"/>
</dbReference>
<dbReference type="EMBL" id="VTPX01000002">
    <property type="protein sequence ID" value="KAA0019634.1"/>
    <property type="molecule type" value="Genomic_DNA"/>
</dbReference>
<dbReference type="InterPro" id="IPR000189">
    <property type="entry name" value="Transglyc_AS"/>
</dbReference>
<dbReference type="AlphaFoldDB" id="A0A640WH11"/>
<dbReference type="PROSITE" id="PS00922">
    <property type="entry name" value="TRANSGLYCOSYLASE"/>
    <property type="match status" value="1"/>
</dbReference>
<evidence type="ECO:0000256" key="4">
    <source>
        <dbReference type="ARBA" id="ARBA00023136"/>
    </source>
</evidence>
<comment type="function">
    <text evidence="8">Murein-degrading enzyme that degrades murein glycan strands and insoluble, high-molecular weight murein sacculi, with the concomitant formation of a 1,6-anhydromuramoyl product. Lytic transglycosylases (LTs) play an integral role in the metabolism of the peptidoglycan (PG) sacculus. Their lytic action creates space within the PG sacculus to allow for its expansion as well as for the insertion of various structures such as secretion systems and flagella.</text>
</comment>
<comment type="subcellular location">
    <subcellularLocation>
        <location evidence="8">Cell outer membrane</location>
        <topology evidence="8">Peripheral membrane protein</topology>
    </subcellularLocation>
    <text evidence="8">Attached to the inner leaflet of the outer membrane.</text>
</comment>
<feature type="domain" description="Solute-binding protein family 3/N-terminal" evidence="9">
    <location>
        <begin position="43"/>
        <end position="266"/>
    </location>
</feature>
<keyword evidence="11" id="KW-1185">Reference proteome</keyword>
<comment type="similarity">
    <text evidence="1">Belongs to the transglycosylase Slt family.</text>
</comment>
<evidence type="ECO:0000313" key="11">
    <source>
        <dbReference type="Proteomes" id="UP000466024"/>
    </source>
</evidence>
<evidence type="ECO:0000256" key="6">
    <source>
        <dbReference type="ARBA" id="ARBA00023239"/>
    </source>
</evidence>
<dbReference type="SUPFAM" id="SSF53850">
    <property type="entry name" value="Periplasmic binding protein-like II"/>
    <property type="match status" value="1"/>
</dbReference>
<comment type="caution">
    <text evidence="10">The sequence shown here is derived from an EMBL/GenBank/DDBJ whole genome shotgun (WGS) entry which is preliminary data.</text>
</comment>
<feature type="chain" id="PRO_5029078806" description="Membrane-bound lytic murein transglycosylase F" evidence="8">
    <location>
        <begin position="28"/>
        <end position="483"/>
    </location>
</feature>
<comment type="similarity">
    <text evidence="8">In the N-terminal section; belongs to the bacterial solute-binding protein 3 family.</text>
</comment>
<dbReference type="Pfam" id="PF01464">
    <property type="entry name" value="SLT"/>
    <property type="match status" value="1"/>
</dbReference>
<dbReference type="Gene3D" id="1.10.530.10">
    <property type="match status" value="1"/>
</dbReference>
<reference evidence="10 11" key="1">
    <citation type="submission" date="2019-08" db="EMBL/GenBank/DDBJ databases">
        <title>Bioinformatics analysis of the strain L3 and L5.</title>
        <authorList>
            <person name="Li X."/>
        </authorList>
    </citation>
    <scope>NUCLEOTIDE SEQUENCE [LARGE SCALE GENOMIC DNA]</scope>
    <source>
        <strain evidence="10 11">L3</strain>
    </source>
</reference>
<accession>A0A640WH11</accession>